<reference evidence="1 2" key="1">
    <citation type="journal article" date="2015" name="Sci. Rep.">
        <title>Genome of the facultative scuticociliatosis pathogen Pseudocohnilembus persalinus provides insight into its virulence through horizontal gene transfer.</title>
        <authorList>
            <person name="Xiong J."/>
            <person name="Wang G."/>
            <person name="Cheng J."/>
            <person name="Tian M."/>
            <person name="Pan X."/>
            <person name="Warren A."/>
            <person name="Jiang C."/>
            <person name="Yuan D."/>
            <person name="Miao W."/>
        </authorList>
    </citation>
    <scope>NUCLEOTIDE SEQUENCE [LARGE SCALE GENOMIC DNA]</scope>
    <source>
        <strain evidence="1">36N120E</strain>
    </source>
</reference>
<evidence type="ECO:0000313" key="2">
    <source>
        <dbReference type="Proteomes" id="UP000054937"/>
    </source>
</evidence>
<protein>
    <submittedName>
        <fullName evidence="1">Uncharacterized protein</fullName>
    </submittedName>
</protein>
<dbReference type="AlphaFoldDB" id="A0A0V0QXW0"/>
<organism evidence="1 2">
    <name type="scientific">Pseudocohnilembus persalinus</name>
    <name type="common">Ciliate</name>
    <dbReference type="NCBI Taxonomy" id="266149"/>
    <lineage>
        <taxon>Eukaryota</taxon>
        <taxon>Sar</taxon>
        <taxon>Alveolata</taxon>
        <taxon>Ciliophora</taxon>
        <taxon>Intramacronucleata</taxon>
        <taxon>Oligohymenophorea</taxon>
        <taxon>Scuticociliatia</taxon>
        <taxon>Philasterida</taxon>
        <taxon>Pseudocohnilembidae</taxon>
        <taxon>Pseudocohnilembus</taxon>
    </lineage>
</organism>
<evidence type="ECO:0000313" key="1">
    <source>
        <dbReference type="EMBL" id="KRX07078.1"/>
    </source>
</evidence>
<accession>A0A0V0QXW0</accession>
<dbReference type="Proteomes" id="UP000054937">
    <property type="component" value="Unassembled WGS sequence"/>
</dbReference>
<gene>
    <name evidence="1" type="ORF">PPERSA_05242</name>
</gene>
<sequence length="438" mass="52077">MQSKVEEPPQNKKENQQQVEIYLKNHKIIEQDSLNNVYNYIQKLNNGEIKLKKKTKGPEGYFIQCIHYKSKGCKYKICYNKQKNNSGYSDKLILYHKFNLSHSNHKIYQPIDKIVTQEKKIIENNRELIEKTYQKLFQQNNSHAKPKNVLKEIKKTHNIDLLPQFNSENPDIYAKQMQKTLKKKVDNIIRDFTQKQKKQKNQNKKSLIQQDNFISAISTNTQLALADSVPCLQQQPQHNLSSLKQNEEKYIINEENDTFSFDPASPQNFSKKQLKISHNFSSNTKKTEPTTNYLLYNSCFSQNQDESFFNCNQHTTNFSCEINQRDLENNQNYLDQDFYNNNENNNNNCNFNNFNNNNCNNQTSWIDKLNNQPLKFNFNNNYPNQNNTYPSFAYNNYCQNQLKQQENEKNLIKINQQQQIQQQQKQSTEIFDCDYYIQ</sequence>
<name>A0A0V0QXW0_PSEPJ</name>
<proteinExistence type="predicted"/>
<comment type="caution">
    <text evidence="1">The sequence shown here is derived from an EMBL/GenBank/DDBJ whole genome shotgun (WGS) entry which is preliminary data.</text>
</comment>
<dbReference type="InParanoid" id="A0A0V0QXW0"/>
<keyword evidence="2" id="KW-1185">Reference proteome</keyword>
<dbReference type="EMBL" id="LDAU01000088">
    <property type="protein sequence ID" value="KRX07078.1"/>
    <property type="molecule type" value="Genomic_DNA"/>
</dbReference>